<keyword evidence="5" id="KW-1185">Reference proteome</keyword>
<gene>
    <name evidence="4" type="ORF">EJ913_17795</name>
</gene>
<dbReference type="GO" id="GO:0042956">
    <property type="term" value="P:maltodextrin transmembrane transport"/>
    <property type="evidence" value="ECO:0007669"/>
    <property type="project" value="TreeGrafter"/>
</dbReference>
<dbReference type="PANTHER" id="PTHR30061:SF50">
    <property type="entry name" value="MALTOSE_MALTODEXTRIN-BINDING PERIPLASMIC PROTEIN"/>
    <property type="match status" value="1"/>
</dbReference>
<dbReference type="EMBL" id="RZIJ01000014">
    <property type="protein sequence ID" value="RUQ68557.1"/>
    <property type="molecule type" value="Genomic_DNA"/>
</dbReference>
<evidence type="ECO:0000256" key="1">
    <source>
        <dbReference type="ARBA" id="ARBA00008520"/>
    </source>
</evidence>
<dbReference type="GO" id="GO:0015768">
    <property type="term" value="P:maltose transport"/>
    <property type="evidence" value="ECO:0007669"/>
    <property type="project" value="TreeGrafter"/>
</dbReference>
<keyword evidence="3" id="KW-0732">Signal</keyword>
<evidence type="ECO:0000256" key="2">
    <source>
        <dbReference type="ARBA" id="ARBA00022448"/>
    </source>
</evidence>
<name>A0A3S0XA15_9PROT</name>
<dbReference type="OrthoDB" id="2509690at2"/>
<comment type="caution">
    <text evidence="4">The sequence shown here is derived from an EMBL/GenBank/DDBJ whole genome shotgun (WGS) entry which is preliminary data.</text>
</comment>
<dbReference type="SUPFAM" id="SSF53850">
    <property type="entry name" value="Periplasmic binding protein-like II"/>
    <property type="match status" value="1"/>
</dbReference>
<accession>A0A3S0XA15</accession>
<evidence type="ECO:0000313" key="5">
    <source>
        <dbReference type="Proteomes" id="UP000280346"/>
    </source>
</evidence>
<organism evidence="4 5">
    <name type="scientific">Azospirillum doebereinerae</name>
    <dbReference type="NCBI Taxonomy" id="92933"/>
    <lineage>
        <taxon>Bacteria</taxon>
        <taxon>Pseudomonadati</taxon>
        <taxon>Pseudomonadota</taxon>
        <taxon>Alphaproteobacteria</taxon>
        <taxon>Rhodospirillales</taxon>
        <taxon>Azospirillaceae</taxon>
        <taxon>Azospirillum</taxon>
    </lineage>
</organism>
<dbReference type="InterPro" id="IPR006059">
    <property type="entry name" value="SBP"/>
</dbReference>
<evidence type="ECO:0000256" key="3">
    <source>
        <dbReference type="ARBA" id="ARBA00022729"/>
    </source>
</evidence>
<reference evidence="4 5" key="1">
    <citation type="submission" date="2018-12" db="EMBL/GenBank/DDBJ databases">
        <authorList>
            <person name="Yang Y."/>
        </authorList>
    </citation>
    <scope>NUCLEOTIDE SEQUENCE [LARGE SCALE GENOMIC DNA]</scope>
    <source>
        <strain evidence="4 5">GSF71</strain>
    </source>
</reference>
<keyword evidence="2" id="KW-0813">Transport</keyword>
<dbReference type="PANTHER" id="PTHR30061">
    <property type="entry name" value="MALTOSE-BINDING PERIPLASMIC PROTEIN"/>
    <property type="match status" value="1"/>
</dbReference>
<dbReference type="Proteomes" id="UP000280346">
    <property type="component" value="Unassembled WGS sequence"/>
</dbReference>
<protein>
    <submittedName>
        <fullName evidence="4">Extracellular solute-binding protein</fullName>
    </submittedName>
</protein>
<dbReference type="GO" id="GO:0055052">
    <property type="term" value="C:ATP-binding cassette (ABC) transporter complex, substrate-binding subunit-containing"/>
    <property type="evidence" value="ECO:0007669"/>
    <property type="project" value="TreeGrafter"/>
</dbReference>
<comment type="similarity">
    <text evidence="1">Belongs to the bacterial solute-binding protein 1 family.</text>
</comment>
<dbReference type="GO" id="GO:1901982">
    <property type="term" value="F:maltose binding"/>
    <property type="evidence" value="ECO:0007669"/>
    <property type="project" value="TreeGrafter"/>
</dbReference>
<evidence type="ECO:0000313" key="4">
    <source>
        <dbReference type="EMBL" id="RUQ68557.1"/>
    </source>
</evidence>
<sequence length="426" mass="45705">MSKRIAGNSFTKKLLAGAAFGIGLTLAGQAGAVEIEYWQYIFDTRVKAMDQLIGKFQAANPDIKVKQTTFPYADYQTKVSAAVAAGNGPDVVQLFYGWLDGFVAAKLIQPLPKDVFPGAAIEADFFPIVSAMKRGEDYYGLPTAVRSLALFYNKKLLADAGLDPNTPPKTLDDLVTMAEKTVKRDGAGNITSEGFALDMAGQDHQWWREVLVRQFGGAPYAEGDRKVTYGDAAGAKALAFYTDLQLKQKVGQLGFMDEAQAAFKAGKATFTIDGTFRLGAFSAIKGFEWGVAELPANAQGVRSNYASYFANAITAKAEGEKKAAAAKFLAYLSSPEAMEVWLKVVGELPARRAVALTDANLANPIHGPFLAGLTNAHTTMFVDEAAQRQITMDMVNRVLLQGQSPADAVAAAATAEQALIDRVTKK</sequence>
<dbReference type="Gene3D" id="3.40.190.10">
    <property type="entry name" value="Periplasmic binding protein-like II"/>
    <property type="match status" value="1"/>
</dbReference>
<proteinExistence type="inferred from homology"/>
<dbReference type="AlphaFoldDB" id="A0A3S0XA15"/>
<dbReference type="Pfam" id="PF01547">
    <property type="entry name" value="SBP_bac_1"/>
    <property type="match status" value="1"/>
</dbReference>